<dbReference type="EMBL" id="CP015102">
    <property type="protein sequence ID" value="ASJ06031.1"/>
    <property type="molecule type" value="Genomic_DNA"/>
</dbReference>
<reference evidence="1 2" key="1">
    <citation type="submission" date="2016-04" db="EMBL/GenBank/DDBJ databases">
        <title>Complete genome sequence of Thermococcus pacificus type strain P4.</title>
        <authorList>
            <person name="Oger P.M."/>
        </authorList>
    </citation>
    <scope>NUCLEOTIDE SEQUENCE [LARGE SCALE GENOMIC DNA]</scope>
    <source>
        <strain evidence="1 2">P-4</strain>
    </source>
</reference>
<evidence type="ECO:0000313" key="1">
    <source>
        <dbReference type="EMBL" id="ASJ06031.1"/>
    </source>
</evidence>
<evidence type="ECO:0000313" key="2">
    <source>
        <dbReference type="Proteomes" id="UP000197418"/>
    </source>
</evidence>
<organism evidence="1 2">
    <name type="scientific">Thermococcus pacificus</name>
    <dbReference type="NCBI Taxonomy" id="71998"/>
    <lineage>
        <taxon>Archaea</taxon>
        <taxon>Methanobacteriati</taxon>
        <taxon>Methanobacteriota</taxon>
        <taxon>Thermococci</taxon>
        <taxon>Thermococcales</taxon>
        <taxon>Thermococcaceae</taxon>
        <taxon>Thermococcus</taxon>
    </lineage>
</organism>
<dbReference type="OrthoDB" id="97584at2157"/>
<dbReference type="RefSeq" id="WP_088853293.1">
    <property type="nucleotide sequence ID" value="NZ_CP015102.1"/>
</dbReference>
<proteinExistence type="predicted"/>
<dbReference type="AlphaFoldDB" id="A0A218P5K4"/>
<keyword evidence="2" id="KW-1185">Reference proteome</keyword>
<dbReference type="GeneID" id="33314829"/>
<accession>A0A218P5K4</accession>
<protein>
    <submittedName>
        <fullName evidence="1">Uncharacterized protein</fullName>
    </submittedName>
</protein>
<dbReference type="Proteomes" id="UP000197418">
    <property type="component" value="Chromosome"/>
</dbReference>
<name>A0A218P5K4_9EURY</name>
<dbReference type="KEGG" id="tpaf:A3L08_01125"/>
<sequence>MEKVLHVVGNLDYKRGFMRESRASLVITNERMIVVFLTKELAKEIKKEAGGGIKGFLKGVAGAYGHWNKYYEMSPEEILKESPENFEIPLREVKEVKIKSGDSESGKRGEIEVKGGNNYKFYEGDATIHIRELKKTLEGLGIKVKAPRFSLL</sequence>
<gene>
    <name evidence="1" type="ORF">A3L08_01125</name>
</gene>